<dbReference type="PROSITE" id="PS51318">
    <property type="entry name" value="TAT"/>
    <property type="match status" value="1"/>
</dbReference>
<dbReference type="RefSeq" id="WP_076755717.1">
    <property type="nucleotide sequence ID" value="NZ_CP023018.1"/>
</dbReference>
<dbReference type="Gene3D" id="2.60.40.650">
    <property type="match status" value="1"/>
</dbReference>
<accession>A0A1R3VZ79</accession>
<dbReference type="Pfam" id="PF03404">
    <property type="entry name" value="Mo-co_dimer"/>
    <property type="match status" value="1"/>
</dbReference>
<protein>
    <submittedName>
        <fullName evidence="7">Sulfite dehydrogenase (Cytochrome) subunit SorA apoprotein</fullName>
    </submittedName>
</protein>
<dbReference type="InterPro" id="IPR008335">
    <property type="entry name" value="Mopterin_OxRdtase_euk"/>
</dbReference>
<dbReference type="Proteomes" id="UP000223759">
    <property type="component" value="Unassembled WGS sequence"/>
</dbReference>
<dbReference type="PANTHER" id="PTHR19372">
    <property type="entry name" value="SULFITE REDUCTASE"/>
    <property type="match status" value="1"/>
</dbReference>
<dbReference type="SUPFAM" id="SSF81296">
    <property type="entry name" value="E set domains"/>
    <property type="match status" value="1"/>
</dbReference>
<feature type="domain" description="Moybdenum cofactor oxidoreductase dimerisation" evidence="6">
    <location>
        <begin position="334"/>
        <end position="444"/>
    </location>
</feature>
<proteinExistence type="predicted"/>
<dbReference type="PANTHER" id="PTHR19372:SF7">
    <property type="entry name" value="SULFITE OXIDASE, MITOCHONDRIAL"/>
    <property type="match status" value="1"/>
</dbReference>
<evidence type="ECO:0000313" key="7">
    <source>
        <dbReference type="EMBL" id="SIT70539.1"/>
    </source>
</evidence>
<evidence type="ECO:0000256" key="3">
    <source>
        <dbReference type="ARBA" id="ARBA00022723"/>
    </source>
</evidence>
<keyword evidence="8" id="KW-1185">Reference proteome</keyword>
<dbReference type="SUPFAM" id="SSF56524">
    <property type="entry name" value="Oxidoreductase molybdopterin-binding domain"/>
    <property type="match status" value="1"/>
</dbReference>
<comment type="cofactor">
    <cofactor evidence="1">
        <name>Mo-molybdopterin</name>
        <dbReference type="ChEBI" id="CHEBI:71302"/>
    </cofactor>
</comment>
<keyword evidence="2" id="KW-0500">Molybdenum</keyword>
<dbReference type="GO" id="GO:0008482">
    <property type="term" value="F:sulfite oxidase activity"/>
    <property type="evidence" value="ECO:0007669"/>
    <property type="project" value="TreeGrafter"/>
</dbReference>
<dbReference type="PRINTS" id="PR00407">
    <property type="entry name" value="EUMOPTERIN"/>
</dbReference>
<dbReference type="InterPro" id="IPR014756">
    <property type="entry name" value="Ig_E-set"/>
</dbReference>
<evidence type="ECO:0000259" key="5">
    <source>
        <dbReference type="Pfam" id="PF00174"/>
    </source>
</evidence>
<sequence>MKKSGKTEVEQVRGVLENAGARAETLELFDEVTSRRQFLGRSGAALALMGFGAGSAAAMQGLFGQGLVPAAWAGQLEGIEDDQARAALTQAGKEGLHIYNARPVNGEPDPWLLKDAVTPIKHHFIRNNDLISSRAMDRNPQGWRLTIDGEVNRTTHFTLDQLQSMRTVTLSLPIECGGNGRAFFDPPVRGNQWKRCAIGCSEWTGVPLRELLNAAGVKDTAVYTGHYGEEPILGNRPPFSRGIPIDKAMEEHTIVAFKMNGEDLPAVHGYPVRLVVPGWYGSCSHKWLNKITLRDREHDGRGMMGYSYRMPAYPVAPGARPPEEDMVVGGPWLIKSIITGPKDDAEFRAGETVTVTGHAWAGEGRVRRVSISTDFGNTWQRARLARPANKYAWAQFEGEVTLPGRGYYEIWARAEDRDGNIQPQVQAWNPRGYEGNVVHRVPVMVSA</sequence>
<evidence type="ECO:0000256" key="1">
    <source>
        <dbReference type="ARBA" id="ARBA00001924"/>
    </source>
</evidence>
<dbReference type="EMBL" id="FTPK01000002">
    <property type="protein sequence ID" value="SIT70539.1"/>
    <property type="molecule type" value="Genomic_DNA"/>
</dbReference>
<dbReference type="InterPro" id="IPR005066">
    <property type="entry name" value="MoCF_OxRdtse_dimer"/>
</dbReference>
<dbReference type="GO" id="GO:0030151">
    <property type="term" value="F:molybdenum ion binding"/>
    <property type="evidence" value="ECO:0007669"/>
    <property type="project" value="InterPro"/>
</dbReference>
<keyword evidence="4" id="KW-0560">Oxidoreductase</keyword>
<keyword evidence="3" id="KW-0479">Metal-binding</keyword>
<dbReference type="InterPro" id="IPR000572">
    <property type="entry name" value="OxRdtase_Mopterin-bd_dom"/>
</dbReference>
<dbReference type="GO" id="GO:0020037">
    <property type="term" value="F:heme binding"/>
    <property type="evidence" value="ECO:0007669"/>
    <property type="project" value="TreeGrafter"/>
</dbReference>
<reference evidence="7 8" key="1">
    <citation type="submission" date="2017-01" db="EMBL/GenBank/DDBJ databases">
        <authorList>
            <person name="Mah S.A."/>
            <person name="Swanson W.J."/>
            <person name="Moy G.W."/>
            <person name="Vacquier V.D."/>
        </authorList>
    </citation>
    <scope>NUCLEOTIDE SEQUENCE [LARGE SCALE GENOMIC DNA]</scope>
    <source>
        <strain evidence="7 8">M9</strain>
    </source>
</reference>
<evidence type="ECO:0000256" key="4">
    <source>
        <dbReference type="ARBA" id="ARBA00023002"/>
    </source>
</evidence>
<dbReference type="STRING" id="233100.SAMN05216526_1338"/>
<evidence type="ECO:0000256" key="2">
    <source>
        <dbReference type="ARBA" id="ARBA00022505"/>
    </source>
</evidence>
<dbReference type="Pfam" id="PF00174">
    <property type="entry name" value="Oxidored_molyb"/>
    <property type="match status" value="1"/>
</dbReference>
<evidence type="ECO:0000313" key="8">
    <source>
        <dbReference type="Proteomes" id="UP000223759"/>
    </source>
</evidence>
<dbReference type="CDD" id="cd02110">
    <property type="entry name" value="SO_family_Moco_dimer"/>
    <property type="match status" value="1"/>
</dbReference>
<dbReference type="AlphaFoldDB" id="A0A1R3VZ79"/>
<dbReference type="Gene3D" id="3.90.420.10">
    <property type="entry name" value="Oxidoreductase, molybdopterin-binding domain"/>
    <property type="match status" value="1"/>
</dbReference>
<dbReference type="OrthoDB" id="9795587at2"/>
<dbReference type="InterPro" id="IPR036374">
    <property type="entry name" value="OxRdtase_Mopterin-bd_sf"/>
</dbReference>
<organism evidence="7 8">
    <name type="scientific">Ectothiorhodosinus mongolicus</name>
    <dbReference type="NCBI Taxonomy" id="233100"/>
    <lineage>
        <taxon>Bacteria</taxon>
        <taxon>Pseudomonadati</taxon>
        <taxon>Pseudomonadota</taxon>
        <taxon>Gammaproteobacteria</taxon>
        <taxon>Chromatiales</taxon>
        <taxon>Ectothiorhodospiraceae</taxon>
        <taxon>Ectothiorhodosinus</taxon>
    </lineage>
</organism>
<evidence type="ECO:0000259" key="6">
    <source>
        <dbReference type="Pfam" id="PF03404"/>
    </source>
</evidence>
<dbReference type="GO" id="GO:0043546">
    <property type="term" value="F:molybdopterin cofactor binding"/>
    <property type="evidence" value="ECO:0007669"/>
    <property type="project" value="TreeGrafter"/>
</dbReference>
<feature type="domain" description="Oxidoreductase molybdopterin-binding" evidence="5">
    <location>
        <begin position="139"/>
        <end position="300"/>
    </location>
</feature>
<name>A0A1R3VZ79_9GAMM</name>
<dbReference type="InterPro" id="IPR006311">
    <property type="entry name" value="TAT_signal"/>
</dbReference>
<dbReference type="GO" id="GO:0006790">
    <property type="term" value="P:sulfur compound metabolic process"/>
    <property type="evidence" value="ECO:0007669"/>
    <property type="project" value="TreeGrafter"/>
</dbReference>
<gene>
    <name evidence="7" type="ORF">SAMN05216526_1338</name>
</gene>